<proteinExistence type="predicted"/>
<dbReference type="EMBL" id="CAKMMW010000040">
    <property type="protein sequence ID" value="CAH1231065.1"/>
    <property type="molecule type" value="Genomic_DNA"/>
</dbReference>
<organism evidence="1 2">
    <name type="scientific">Paenibacillus allorhizoplanae</name>
    <dbReference type="NCBI Taxonomy" id="2905648"/>
    <lineage>
        <taxon>Bacteria</taxon>
        <taxon>Bacillati</taxon>
        <taxon>Bacillota</taxon>
        <taxon>Bacilli</taxon>
        <taxon>Bacillales</taxon>
        <taxon>Paenibacillaceae</taxon>
        <taxon>Paenibacillus</taxon>
    </lineage>
</organism>
<dbReference type="Proteomes" id="UP000838821">
    <property type="component" value="Unassembled WGS sequence"/>
</dbReference>
<name>A0ABN8HAY0_9BACL</name>
<reference evidence="1" key="1">
    <citation type="submission" date="2022-01" db="EMBL/GenBank/DDBJ databases">
        <authorList>
            <person name="Criscuolo A."/>
        </authorList>
    </citation>
    <scope>NUCLEOTIDE SEQUENCE</scope>
    <source>
        <strain evidence="1">CIP111891</strain>
    </source>
</reference>
<comment type="caution">
    <text evidence="1">The sequence shown here is derived from an EMBL/GenBank/DDBJ whole genome shotgun (WGS) entry which is preliminary data.</text>
</comment>
<protein>
    <submittedName>
        <fullName evidence="1">Uncharacterized protein</fullName>
    </submittedName>
</protein>
<accession>A0ABN8HAY0</accession>
<keyword evidence="2" id="KW-1185">Reference proteome</keyword>
<evidence type="ECO:0000313" key="2">
    <source>
        <dbReference type="Proteomes" id="UP000838821"/>
    </source>
</evidence>
<gene>
    <name evidence="1" type="ORF">PAECIP111891_06792</name>
</gene>
<sequence>MKITAIDYKLYLLPIDPPFKASDTPGLGVKLEVGES</sequence>
<evidence type="ECO:0000313" key="1">
    <source>
        <dbReference type="EMBL" id="CAH1231065.1"/>
    </source>
</evidence>